<dbReference type="InterPro" id="IPR000182">
    <property type="entry name" value="GNAT_dom"/>
</dbReference>
<protein>
    <submittedName>
        <fullName evidence="2">ElaA protein</fullName>
    </submittedName>
</protein>
<dbReference type="GO" id="GO:0016747">
    <property type="term" value="F:acyltransferase activity, transferring groups other than amino-acyl groups"/>
    <property type="evidence" value="ECO:0007669"/>
    <property type="project" value="InterPro"/>
</dbReference>
<dbReference type="PROSITE" id="PS51186">
    <property type="entry name" value="GNAT"/>
    <property type="match status" value="1"/>
</dbReference>
<dbReference type="SUPFAM" id="SSF55729">
    <property type="entry name" value="Acyl-CoA N-acyltransferases (Nat)"/>
    <property type="match status" value="1"/>
</dbReference>
<evidence type="ECO:0000313" key="2">
    <source>
        <dbReference type="EMBL" id="RLK55570.1"/>
    </source>
</evidence>
<organism evidence="2 3">
    <name type="scientific">Actinokineospora cianjurensis</name>
    <dbReference type="NCBI Taxonomy" id="585224"/>
    <lineage>
        <taxon>Bacteria</taxon>
        <taxon>Bacillati</taxon>
        <taxon>Actinomycetota</taxon>
        <taxon>Actinomycetes</taxon>
        <taxon>Pseudonocardiales</taxon>
        <taxon>Pseudonocardiaceae</taxon>
        <taxon>Actinokineospora</taxon>
    </lineage>
</organism>
<dbReference type="AlphaFoldDB" id="A0A421B0G5"/>
<evidence type="ECO:0000259" key="1">
    <source>
        <dbReference type="PROSITE" id="PS51186"/>
    </source>
</evidence>
<sequence>MTLHAAPGPEMTAADLYAVLTLRLLVFVVEQTCPYPELDGRDLLPDTVHVWWQPDTEPLAYLRVLGAPGTVRRVGRVCTAATARGTGLGSKLMAAALDIVGPDESVLDAQLPAQALYAKFGYLPEGDPFDEDGILHIRMRRPGHSLTATSV</sequence>
<reference evidence="2 3" key="1">
    <citation type="submission" date="2018-10" db="EMBL/GenBank/DDBJ databases">
        <title>Genomic Encyclopedia of Archaeal and Bacterial Type Strains, Phase II (KMG-II): from individual species to whole genera.</title>
        <authorList>
            <person name="Goeker M."/>
        </authorList>
    </citation>
    <scope>NUCLEOTIDE SEQUENCE [LARGE SCALE GENOMIC DNA]</scope>
    <source>
        <strain evidence="2 3">DSM 45657</strain>
    </source>
</reference>
<dbReference type="Pfam" id="PF13673">
    <property type="entry name" value="Acetyltransf_10"/>
    <property type="match status" value="1"/>
</dbReference>
<dbReference type="Proteomes" id="UP000282454">
    <property type="component" value="Unassembled WGS sequence"/>
</dbReference>
<comment type="caution">
    <text evidence="2">The sequence shown here is derived from an EMBL/GenBank/DDBJ whole genome shotgun (WGS) entry which is preliminary data.</text>
</comment>
<feature type="domain" description="N-acetyltransferase" evidence="1">
    <location>
        <begin position="6"/>
        <end position="144"/>
    </location>
</feature>
<name>A0A421B0G5_9PSEU</name>
<dbReference type="InterPro" id="IPR016181">
    <property type="entry name" value="Acyl_CoA_acyltransferase"/>
</dbReference>
<proteinExistence type="predicted"/>
<dbReference type="EMBL" id="RCDD01000004">
    <property type="protein sequence ID" value="RLK55570.1"/>
    <property type="molecule type" value="Genomic_DNA"/>
</dbReference>
<accession>A0A421B0G5</accession>
<evidence type="ECO:0000313" key="3">
    <source>
        <dbReference type="Proteomes" id="UP000282454"/>
    </source>
</evidence>
<keyword evidence="3" id="KW-1185">Reference proteome</keyword>
<dbReference type="Gene3D" id="3.40.630.30">
    <property type="match status" value="1"/>
</dbReference>
<gene>
    <name evidence="2" type="ORF">CLV68_5059</name>
</gene>